<dbReference type="OrthoDB" id="2100988at2759"/>
<dbReference type="InParanoid" id="J4G0Y7"/>
<dbReference type="RefSeq" id="XP_012178656.1">
    <property type="nucleotide sequence ID" value="XM_012323266.1"/>
</dbReference>
<proteinExistence type="predicted"/>
<keyword evidence="3" id="KW-1185">Reference proteome</keyword>
<dbReference type="HOGENOM" id="CLU_2263776_0_0_1"/>
<dbReference type="AlphaFoldDB" id="J4G0Y7"/>
<protein>
    <submittedName>
        <fullName evidence="2">Uncharacterized protein</fullName>
    </submittedName>
</protein>
<sequence length="103" mass="11879">MPALSVILWHGWSLQLRGFIWLGGWWTRPSNWRANTAIAFGGILAITYGAWTVSADKEVRRAIPPLSIGNLTNEILFQFRHIEPFRPIPSMAWAKQYQEQKKD</sequence>
<keyword evidence="1" id="KW-1133">Transmembrane helix</keyword>
<evidence type="ECO:0000313" key="2">
    <source>
        <dbReference type="EMBL" id="CCL99373.1"/>
    </source>
</evidence>
<dbReference type="EMBL" id="HE796930">
    <property type="protein sequence ID" value="CCL99373.1"/>
    <property type="molecule type" value="Genomic_DNA"/>
</dbReference>
<dbReference type="PANTHER" id="PTHR34286:SF1">
    <property type="entry name" value="TRANSMEMBRANE PROTEIN"/>
    <property type="match status" value="1"/>
</dbReference>
<dbReference type="PANTHER" id="PTHR34286">
    <property type="entry name" value="TRANSMEMBRANE PROTEIN"/>
    <property type="match status" value="1"/>
</dbReference>
<evidence type="ECO:0000256" key="1">
    <source>
        <dbReference type="SAM" id="Phobius"/>
    </source>
</evidence>
<dbReference type="Proteomes" id="UP000006352">
    <property type="component" value="Unassembled WGS sequence"/>
</dbReference>
<evidence type="ECO:0000313" key="3">
    <source>
        <dbReference type="Proteomes" id="UP000006352"/>
    </source>
</evidence>
<dbReference type="GeneID" id="24094284"/>
<keyword evidence="1" id="KW-0812">Transmembrane</keyword>
<name>J4G0Y7_9APHY</name>
<reference evidence="2 3" key="1">
    <citation type="journal article" date="2012" name="Appl. Environ. Microbiol.">
        <title>Short-read sequencing for genomic analysis of the brown rot fungus Fibroporia radiculosa.</title>
        <authorList>
            <person name="Tang J.D."/>
            <person name="Perkins A.D."/>
            <person name="Sonstegard T.S."/>
            <person name="Schroeder S.G."/>
            <person name="Burgess S.C."/>
            <person name="Diehl S.V."/>
        </authorList>
    </citation>
    <scope>NUCLEOTIDE SEQUENCE [LARGE SCALE GENOMIC DNA]</scope>
    <source>
        <strain evidence="2 3">TFFH 294</strain>
    </source>
</reference>
<accession>J4G0Y7</accession>
<dbReference type="STRING" id="599839.J4G0Y7"/>
<feature type="transmembrane region" description="Helical" evidence="1">
    <location>
        <begin position="32"/>
        <end position="51"/>
    </location>
</feature>
<gene>
    <name evidence="2" type="ORF">FIBRA_01391</name>
</gene>
<organism evidence="2 3">
    <name type="scientific">Fibroporia radiculosa</name>
    <dbReference type="NCBI Taxonomy" id="599839"/>
    <lineage>
        <taxon>Eukaryota</taxon>
        <taxon>Fungi</taxon>
        <taxon>Dikarya</taxon>
        <taxon>Basidiomycota</taxon>
        <taxon>Agaricomycotina</taxon>
        <taxon>Agaricomycetes</taxon>
        <taxon>Polyporales</taxon>
        <taxon>Fibroporiaceae</taxon>
        <taxon>Fibroporia</taxon>
    </lineage>
</organism>
<keyword evidence="1" id="KW-0472">Membrane</keyword>